<dbReference type="InterPro" id="IPR010181">
    <property type="entry name" value="CGCAxxGCC_motif"/>
</dbReference>
<dbReference type="Proteomes" id="UP001594288">
    <property type="component" value="Unassembled WGS sequence"/>
</dbReference>
<comment type="caution">
    <text evidence="1">The sequence shown here is derived from an EMBL/GenBank/DDBJ whole genome shotgun (WGS) entry which is preliminary data.</text>
</comment>
<gene>
    <name evidence="1" type="ORF">ACFL2Z_01900</name>
</gene>
<evidence type="ECO:0000313" key="1">
    <source>
        <dbReference type="EMBL" id="MFC1799649.1"/>
    </source>
</evidence>
<sequence>MLLAVCQEFGLEPGNTVIPQIASGFAGGIGNTGAVCGAVVGGVMAIGLKLGRADTMEGMLQNLGVVREFRQRFETEMGEIGCRELTGLDLTAEEDLAQIMSSDVPKKVCFPAVATAYRLAVDLLREIG</sequence>
<evidence type="ECO:0000313" key="2">
    <source>
        <dbReference type="Proteomes" id="UP001594288"/>
    </source>
</evidence>
<dbReference type="Pfam" id="PF09719">
    <property type="entry name" value="C_GCAxxG_C_C"/>
    <property type="match status" value="1"/>
</dbReference>
<dbReference type="NCBIfam" id="TIGR01909">
    <property type="entry name" value="C_GCAxxG_C_C"/>
    <property type="match status" value="1"/>
</dbReference>
<reference evidence="1 2" key="1">
    <citation type="submission" date="2024-09" db="EMBL/GenBank/DDBJ databases">
        <authorList>
            <person name="D'Angelo T."/>
        </authorList>
    </citation>
    <scope>NUCLEOTIDE SEQUENCE [LARGE SCALE GENOMIC DNA]</scope>
    <source>
        <strain evidence="1">SAG AM-311-F02</strain>
    </source>
</reference>
<dbReference type="EMBL" id="JBHPEI010000019">
    <property type="protein sequence ID" value="MFC1799649.1"/>
    <property type="molecule type" value="Genomic_DNA"/>
</dbReference>
<keyword evidence="2" id="KW-1185">Reference proteome</keyword>
<proteinExistence type="predicted"/>
<organism evidence="1 2">
    <name type="scientific">Eiseniibacteriota bacterium</name>
    <dbReference type="NCBI Taxonomy" id="2212470"/>
    <lineage>
        <taxon>Bacteria</taxon>
        <taxon>Candidatus Eiseniibacteriota</taxon>
    </lineage>
</organism>
<name>A0ABV6YNK7_UNCEI</name>
<protein>
    <submittedName>
        <fullName evidence="1">C-GCAxxG-C-C family protein</fullName>
    </submittedName>
</protein>
<accession>A0ABV6YNK7</accession>